<feature type="domain" description="Rad50/SbcC-type AAA" evidence="10">
    <location>
        <begin position="6"/>
        <end position="245"/>
    </location>
</feature>
<keyword evidence="8" id="KW-0539">Nucleus</keyword>
<dbReference type="GO" id="GO:0070192">
    <property type="term" value="P:chromosome organization involved in meiotic cell cycle"/>
    <property type="evidence" value="ECO:0007669"/>
    <property type="project" value="TreeGrafter"/>
</dbReference>
<keyword evidence="5" id="KW-0158">Chromosome</keyword>
<dbReference type="InterPro" id="IPR027417">
    <property type="entry name" value="P-loop_NTPase"/>
</dbReference>
<dbReference type="GO" id="GO:0043047">
    <property type="term" value="F:single-stranded telomeric DNA binding"/>
    <property type="evidence" value="ECO:0007669"/>
    <property type="project" value="TreeGrafter"/>
</dbReference>
<evidence type="ECO:0000256" key="1">
    <source>
        <dbReference type="ARBA" id="ARBA00001947"/>
    </source>
</evidence>
<dbReference type="InterPro" id="IPR038729">
    <property type="entry name" value="Rad50/SbcC_AAA"/>
</dbReference>
<dbReference type="Pfam" id="PF13476">
    <property type="entry name" value="AAA_23"/>
    <property type="match status" value="1"/>
</dbReference>
<dbReference type="PANTHER" id="PTHR18867">
    <property type="entry name" value="RAD50"/>
    <property type="match status" value="1"/>
</dbReference>
<dbReference type="GO" id="GO:0000722">
    <property type="term" value="P:telomere maintenance via recombination"/>
    <property type="evidence" value="ECO:0007669"/>
    <property type="project" value="TreeGrafter"/>
</dbReference>
<dbReference type="GO" id="GO:0030870">
    <property type="term" value="C:Mre11 complex"/>
    <property type="evidence" value="ECO:0007669"/>
    <property type="project" value="TreeGrafter"/>
</dbReference>
<evidence type="ECO:0000313" key="11">
    <source>
        <dbReference type="EMBL" id="VDP89128.1"/>
    </source>
</evidence>
<keyword evidence="12" id="KW-1185">Reference proteome</keyword>
<dbReference type="SUPFAM" id="SSF52540">
    <property type="entry name" value="P-loop containing nucleoside triphosphate hydrolases"/>
    <property type="match status" value="1"/>
</dbReference>
<dbReference type="OrthoDB" id="18797at2759"/>
<evidence type="ECO:0000256" key="6">
    <source>
        <dbReference type="ARBA" id="ARBA00022723"/>
    </source>
</evidence>
<dbReference type="WBParaSite" id="ECPE_0001195801-mRNA-1">
    <property type="protein sequence ID" value="ECPE_0001195801-mRNA-1"/>
    <property type="gene ID" value="ECPE_0001195801"/>
</dbReference>
<comment type="subcellular location">
    <subcellularLocation>
        <location evidence="3">Chromosome</location>
    </subcellularLocation>
    <subcellularLocation>
        <location evidence="2">Nucleus</location>
    </subcellularLocation>
</comment>
<dbReference type="GO" id="GO:0016887">
    <property type="term" value="F:ATP hydrolysis activity"/>
    <property type="evidence" value="ECO:0007669"/>
    <property type="project" value="InterPro"/>
</dbReference>
<proteinExistence type="inferred from homology"/>
<comment type="similarity">
    <text evidence="4">Belongs to the SMC family. RAD50 subfamily.</text>
</comment>
<name>A0A183AY88_9TREM</name>
<evidence type="ECO:0000256" key="3">
    <source>
        <dbReference type="ARBA" id="ARBA00004286"/>
    </source>
</evidence>
<dbReference type="GO" id="GO:0046872">
    <property type="term" value="F:metal ion binding"/>
    <property type="evidence" value="ECO:0007669"/>
    <property type="project" value="UniProtKB-KW"/>
</dbReference>
<evidence type="ECO:0000256" key="5">
    <source>
        <dbReference type="ARBA" id="ARBA00022454"/>
    </source>
</evidence>
<dbReference type="GO" id="GO:0003691">
    <property type="term" value="F:double-stranded telomeric DNA binding"/>
    <property type="evidence" value="ECO:0007669"/>
    <property type="project" value="TreeGrafter"/>
</dbReference>
<gene>
    <name evidence="11" type="ORF">ECPE_LOCUS11923</name>
</gene>
<dbReference type="Gene3D" id="3.40.50.300">
    <property type="entry name" value="P-loop containing nucleotide triphosphate hydrolases"/>
    <property type="match status" value="1"/>
</dbReference>
<reference evidence="11 12" key="2">
    <citation type="submission" date="2018-11" db="EMBL/GenBank/DDBJ databases">
        <authorList>
            <consortium name="Pathogen Informatics"/>
        </authorList>
    </citation>
    <scope>NUCLEOTIDE SEQUENCE [LARGE SCALE GENOMIC DNA]</scope>
    <source>
        <strain evidence="11 12">Egypt</strain>
    </source>
</reference>
<dbReference type="AlphaFoldDB" id="A0A183AY88"/>
<reference evidence="13" key="1">
    <citation type="submission" date="2016-06" db="UniProtKB">
        <authorList>
            <consortium name="WormBaseParasite"/>
        </authorList>
    </citation>
    <scope>IDENTIFICATION</scope>
</reference>
<keyword evidence="7" id="KW-0862">Zinc</keyword>
<evidence type="ECO:0000259" key="10">
    <source>
        <dbReference type="Pfam" id="PF13476"/>
    </source>
</evidence>
<evidence type="ECO:0000256" key="2">
    <source>
        <dbReference type="ARBA" id="ARBA00004123"/>
    </source>
</evidence>
<dbReference type="GO" id="GO:0051880">
    <property type="term" value="F:G-quadruplex DNA binding"/>
    <property type="evidence" value="ECO:0007669"/>
    <property type="project" value="TreeGrafter"/>
</dbReference>
<evidence type="ECO:0000256" key="9">
    <source>
        <dbReference type="ARBA" id="ARBA00049360"/>
    </source>
</evidence>
<dbReference type="GO" id="GO:0000794">
    <property type="term" value="C:condensed nuclear chromosome"/>
    <property type="evidence" value="ECO:0007669"/>
    <property type="project" value="TreeGrafter"/>
</dbReference>
<dbReference type="EMBL" id="UZAN01051789">
    <property type="protein sequence ID" value="VDP89128.1"/>
    <property type="molecule type" value="Genomic_DNA"/>
</dbReference>
<organism evidence="13">
    <name type="scientific">Echinostoma caproni</name>
    <dbReference type="NCBI Taxonomy" id="27848"/>
    <lineage>
        <taxon>Eukaryota</taxon>
        <taxon>Metazoa</taxon>
        <taxon>Spiralia</taxon>
        <taxon>Lophotrochozoa</taxon>
        <taxon>Platyhelminthes</taxon>
        <taxon>Trematoda</taxon>
        <taxon>Digenea</taxon>
        <taxon>Plagiorchiida</taxon>
        <taxon>Echinostomata</taxon>
        <taxon>Echinostomatoidea</taxon>
        <taxon>Echinostomatidae</taxon>
        <taxon>Echinostoma</taxon>
    </lineage>
</organism>
<dbReference type="GO" id="GO:0006302">
    <property type="term" value="P:double-strand break repair"/>
    <property type="evidence" value="ECO:0007669"/>
    <property type="project" value="InterPro"/>
</dbReference>
<dbReference type="GO" id="GO:0007004">
    <property type="term" value="P:telomere maintenance via telomerase"/>
    <property type="evidence" value="ECO:0007669"/>
    <property type="project" value="TreeGrafter"/>
</dbReference>
<evidence type="ECO:0000256" key="4">
    <source>
        <dbReference type="ARBA" id="ARBA00009439"/>
    </source>
</evidence>
<comment type="cofactor">
    <cofactor evidence="1">
        <name>Zn(2+)</name>
        <dbReference type="ChEBI" id="CHEBI:29105"/>
    </cofactor>
</comment>
<dbReference type="Proteomes" id="UP000272942">
    <property type="component" value="Unassembled WGS sequence"/>
</dbReference>
<evidence type="ECO:0000256" key="8">
    <source>
        <dbReference type="ARBA" id="ARBA00023242"/>
    </source>
</evidence>
<sequence length="259" mass="28977">MALIESMKIVGIRSFGPENPQKIDFFTPVTLILGTNGTGKTTIIECLKYATTGDLPPGSKVGCSFIHDPRVAGEVEVKAKVMLQIRDVRGCKMTVSRAMSATQRNKAKQGTLKTLDSSIKRYLPDGRETSISSKCAEIDREMVTSLGVSKAVLENVIFCHQEDSNWPLQEAKSVKQRFDDLFASSRYVKALDAMRKCKQEKTVTLQIYRTDLKHLSKSRDEAQRVKTCESEKSHLEDAIANLMSNINNEFEGLRSQHML</sequence>
<accession>A0A183AY88</accession>
<dbReference type="PANTHER" id="PTHR18867:SF12">
    <property type="entry name" value="DNA REPAIR PROTEIN RAD50"/>
    <property type="match status" value="1"/>
</dbReference>
<keyword evidence="6" id="KW-0479">Metal-binding</keyword>
<evidence type="ECO:0000313" key="13">
    <source>
        <dbReference type="WBParaSite" id="ECPE_0001195801-mRNA-1"/>
    </source>
</evidence>
<evidence type="ECO:0000256" key="7">
    <source>
        <dbReference type="ARBA" id="ARBA00022833"/>
    </source>
</evidence>
<protein>
    <submittedName>
        <fullName evidence="13">AAA_23 domain-containing protein</fullName>
    </submittedName>
</protein>
<evidence type="ECO:0000313" key="12">
    <source>
        <dbReference type="Proteomes" id="UP000272942"/>
    </source>
</evidence>
<comment type="catalytic activity">
    <reaction evidence="9">
        <text>ATP + H2O = ADP + phosphate + H(+)</text>
        <dbReference type="Rhea" id="RHEA:13065"/>
        <dbReference type="ChEBI" id="CHEBI:15377"/>
        <dbReference type="ChEBI" id="CHEBI:15378"/>
        <dbReference type="ChEBI" id="CHEBI:30616"/>
        <dbReference type="ChEBI" id="CHEBI:43474"/>
        <dbReference type="ChEBI" id="CHEBI:456216"/>
    </reaction>
</comment>